<evidence type="ECO:0000256" key="1">
    <source>
        <dbReference type="SAM" id="MobiDB-lite"/>
    </source>
</evidence>
<dbReference type="AlphaFoldDB" id="A0A4U0X5J6"/>
<comment type="caution">
    <text evidence="2">The sequence shown here is derived from an EMBL/GenBank/DDBJ whole genome shotgun (WGS) entry which is preliminary data.</text>
</comment>
<dbReference type="EMBL" id="NAJQ01000372">
    <property type="protein sequence ID" value="TKA70997.1"/>
    <property type="molecule type" value="Genomic_DNA"/>
</dbReference>
<protein>
    <submittedName>
        <fullName evidence="2">Uncharacterized protein</fullName>
    </submittedName>
</protein>
<organism evidence="2 3">
    <name type="scientific">Friedmanniomyces simplex</name>
    <dbReference type="NCBI Taxonomy" id="329884"/>
    <lineage>
        <taxon>Eukaryota</taxon>
        <taxon>Fungi</taxon>
        <taxon>Dikarya</taxon>
        <taxon>Ascomycota</taxon>
        <taxon>Pezizomycotina</taxon>
        <taxon>Dothideomycetes</taxon>
        <taxon>Dothideomycetidae</taxon>
        <taxon>Mycosphaerellales</taxon>
        <taxon>Teratosphaeriaceae</taxon>
        <taxon>Friedmanniomyces</taxon>
    </lineage>
</organism>
<reference evidence="2 3" key="1">
    <citation type="submission" date="2017-03" db="EMBL/GenBank/DDBJ databases">
        <title>Genomes of endolithic fungi from Antarctica.</title>
        <authorList>
            <person name="Coleine C."/>
            <person name="Masonjones S."/>
            <person name="Stajich J.E."/>
        </authorList>
    </citation>
    <scope>NUCLEOTIDE SEQUENCE [LARGE SCALE GENOMIC DNA]</scope>
    <source>
        <strain evidence="2 3">CCFEE 5184</strain>
    </source>
</reference>
<keyword evidence="3" id="KW-1185">Reference proteome</keyword>
<proteinExistence type="predicted"/>
<gene>
    <name evidence="2" type="ORF">B0A55_10767</name>
</gene>
<sequence length="51" mass="5695">MATRRSARWRSNGSRSRREDRSANGIDPLVQSFINRIPAQPSALAPVEQTS</sequence>
<dbReference type="Proteomes" id="UP000309340">
    <property type="component" value="Unassembled WGS sequence"/>
</dbReference>
<name>A0A4U0X5J6_9PEZI</name>
<feature type="region of interest" description="Disordered" evidence="1">
    <location>
        <begin position="1"/>
        <end position="27"/>
    </location>
</feature>
<evidence type="ECO:0000313" key="2">
    <source>
        <dbReference type="EMBL" id="TKA70997.1"/>
    </source>
</evidence>
<evidence type="ECO:0000313" key="3">
    <source>
        <dbReference type="Proteomes" id="UP000309340"/>
    </source>
</evidence>
<accession>A0A4U0X5J6</accession>